<evidence type="ECO:0000256" key="1">
    <source>
        <dbReference type="ARBA" id="ARBA00001946"/>
    </source>
</evidence>
<keyword evidence="3 9" id="KW-0808">Transferase</keyword>
<dbReference type="Gene3D" id="3.90.470.20">
    <property type="entry name" value="4'-phosphopantetheinyl transferase domain"/>
    <property type="match status" value="2"/>
</dbReference>
<keyword evidence="10" id="KW-1185">Reference proteome</keyword>
<dbReference type="InterPro" id="IPR037143">
    <property type="entry name" value="4-PPantetheinyl_Trfase_dom_sf"/>
</dbReference>
<evidence type="ECO:0000313" key="9">
    <source>
        <dbReference type="EMBL" id="MEK8128254.1"/>
    </source>
</evidence>
<organism evidence="9 10">
    <name type="scientific">Paenibacillus filicis</name>
    <dbReference type="NCBI Taxonomy" id="669464"/>
    <lineage>
        <taxon>Bacteria</taxon>
        <taxon>Bacillati</taxon>
        <taxon>Bacillota</taxon>
        <taxon>Bacilli</taxon>
        <taxon>Bacillales</taxon>
        <taxon>Paenibacillaceae</taxon>
        <taxon>Paenibacillus</taxon>
    </lineage>
</organism>
<evidence type="ECO:0000259" key="7">
    <source>
        <dbReference type="Pfam" id="PF01648"/>
    </source>
</evidence>
<dbReference type="Proteomes" id="UP001469365">
    <property type="component" value="Unassembled WGS sequence"/>
</dbReference>
<keyword evidence="6" id="KW-0045">Antibiotic biosynthesis</keyword>
<evidence type="ECO:0000256" key="5">
    <source>
        <dbReference type="ARBA" id="ARBA00022842"/>
    </source>
</evidence>
<reference evidence="9 10" key="1">
    <citation type="submission" date="2024-04" db="EMBL/GenBank/DDBJ databases">
        <title>draft genome sequnece of Paenibacillus filicis.</title>
        <authorList>
            <person name="Kim D.-U."/>
        </authorList>
    </citation>
    <scope>NUCLEOTIDE SEQUENCE [LARGE SCALE GENOMIC DNA]</scope>
    <source>
        <strain evidence="9 10">KACC14197</strain>
    </source>
</reference>
<comment type="similarity">
    <text evidence="2">Belongs to the P-Pant transferase superfamily. Gsp/Sfp/HetI/AcpT family.</text>
</comment>
<evidence type="ECO:0000256" key="6">
    <source>
        <dbReference type="ARBA" id="ARBA00023194"/>
    </source>
</evidence>
<feature type="domain" description="4'-phosphopantetheinyl transferase" evidence="7">
    <location>
        <begin position="103"/>
        <end position="181"/>
    </location>
</feature>
<dbReference type="Pfam" id="PF01648">
    <property type="entry name" value="ACPS"/>
    <property type="match status" value="1"/>
</dbReference>
<proteinExistence type="inferred from homology"/>
<keyword evidence="5" id="KW-0460">Magnesium</keyword>
<dbReference type="RefSeq" id="WP_341415471.1">
    <property type="nucleotide sequence ID" value="NZ_JBBPCC010000005.1"/>
</dbReference>
<feature type="domain" description="4'-phosphopantetheinyl transferase N-terminal" evidence="8">
    <location>
        <begin position="20"/>
        <end position="99"/>
    </location>
</feature>
<dbReference type="PANTHER" id="PTHR12215">
    <property type="entry name" value="PHOSPHOPANTETHEINE TRANSFERASE"/>
    <property type="match status" value="1"/>
</dbReference>
<evidence type="ECO:0000259" key="8">
    <source>
        <dbReference type="Pfam" id="PF22624"/>
    </source>
</evidence>
<dbReference type="NCBIfam" id="TIGR00556">
    <property type="entry name" value="pantethn_trn"/>
    <property type="match status" value="1"/>
</dbReference>
<evidence type="ECO:0000256" key="2">
    <source>
        <dbReference type="ARBA" id="ARBA00010990"/>
    </source>
</evidence>
<dbReference type="InterPro" id="IPR008278">
    <property type="entry name" value="4-PPantetheinyl_Trfase_dom"/>
</dbReference>
<protein>
    <submittedName>
        <fullName evidence="9">4'-phosphopantetheinyl transferase superfamily protein</fullName>
    </submittedName>
</protein>
<dbReference type="SUPFAM" id="SSF56214">
    <property type="entry name" value="4'-phosphopantetheinyl transferase"/>
    <property type="match status" value="2"/>
</dbReference>
<evidence type="ECO:0000256" key="4">
    <source>
        <dbReference type="ARBA" id="ARBA00022723"/>
    </source>
</evidence>
<dbReference type="InterPro" id="IPR055066">
    <property type="entry name" value="AASDHPPT_N"/>
</dbReference>
<comment type="caution">
    <text evidence="9">The sequence shown here is derived from an EMBL/GenBank/DDBJ whole genome shotgun (WGS) entry which is preliminary data.</text>
</comment>
<name>A0ABU9DHB7_9BACL</name>
<dbReference type="InterPro" id="IPR050559">
    <property type="entry name" value="P-Pant_transferase_sf"/>
</dbReference>
<dbReference type="InterPro" id="IPR004568">
    <property type="entry name" value="Ppantetheine-prot_Trfase_dom"/>
</dbReference>
<accession>A0ABU9DHB7</accession>
<gene>
    <name evidence="9" type="ORF">WMW72_10100</name>
</gene>
<evidence type="ECO:0000313" key="10">
    <source>
        <dbReference type="Proteomes" id="UP001469365"/>
    </source>
</evidence>
<evidence type="ECO:0000256" key="3">
    <source>
        <dbReference type="ARBA" id="ARBA00022679"/>
    </source>
</evidence>
<sequence>MELYALHVGELFSAGDLPELLDWVGPEKRHELLRFMKREDMLRGLFGELMVRWQACSRLKLANSELRFKRTAYGKPYLTNSDEFHFNISHAGKWVVCALDTEPIGIDVEQIAPIDFRVARSFFSKQEYLDLLDKREEEQLAYFYDLWTLKESFVKAEGHGLHIPLNLFTFRVNEAGIYFQAEGFHTGFQCFRQYEIDEAYKCSVTAAHAGFPASVQLVSWTDLVGSLGSMLGERQSRQEC</sequence>
<dbReference type="Pfam" id="PF22624">
    <property type="entry name" value="AASDHPPT_N"/>
    <property type="match status" value="1"/>
</dbReference>
<keyword evidence="4" id="KW-0479">Metal-binding</keyword>
<dbReference type="PANTHER" id="PTHR12215:SF10">
    <property type="entry name" value="L-AMINOADIPATE-SEMIALDEHYDE DEHYDROGENASE-PHOSPHOPANTETHEINYL TRANSFERASE"/>
    <property type="match status" value="1"/>
</dbReference>
<dbReference type="EMBL" id="JBBPCC010000005">
    <property type="protein sequence ID" value="MEK8128254.1"/>
    <property type="molecule type" value="Genomic_DNA"/>
</dbReference>
<dbReference type="GO" id="GO:0016740">
    <property type="term" value="F:transferase activity"/>
    <property type="evidence" value="ECO:0007669"/>
    <property type="project" value="UniProtKB-KW"/>
</dbReference>
<comment type="cofactor">
    <cofactor evidence="1">
        <name>Mg(2+)</name>
        <dbReference type="ChEBI" id="CHEBI:18420"/>
    </cofactor>
</comment>